<dbReference type="SMART" id="SM00174">
    <property type="entry name" value="RHO"/>
    <property type="match status" value="1"/>
</dbReference>
<sequence>MDKYKPRCGIKQCPNQADFYCDTHEISLCDQCNAVRCYDCDMIVICSPEKLKQSSELLHGFLRELVRKAEVNDLYVSISGLQEALDDVSEVLKAFEEQVAECLKYYDPIEASKLVMQSKLILSDIFRGTIVSKHGDFNPILRLLFDSQVIDTQKGFFDDPCVNTERTKDLKAMKLVRELTFRNKSIIEDRMKKELEMVKNKAIRETELKMNKIYIPQINSLKEINQSLEDEKCKTDEKLKLSMELCDKTTNELFLEKEQVLRLTEQVEAMKRENTAIKDLCENMKSLNPDKGEICQFPDTTNPGLPEACSVAFLGPTVGKSSLLGRMTGEEFKEDYTFSTGFDYKTIKTEFQGRKVCLKNYDITNSLANMSDTTSSLKYKNVTTSFVKSVQCIFLMYDITKEASLENCQSWVDSLLKNEMTDKIIYLIGNKTDLEDQREISQEAIAEFKSKNNIDFHFEVSAKTGEGVEQLCEHVLKHLFISRQPISIENRPSVYKRKGWFGCMFSTEQ</sequence>
<organism evidence="2 3">
    <name type="scientific">Euplotes crassus</name>
    <dbReference type="NCBI Taxonomy" id="5936"/>
    <lineage>
        <taxon>Eukaryota</taxon>
        <taxon>Sar</taxon>
        <taxon>Alveolata</taxon>
        <taxon>Ciliophora</taxon>
        <taxon>Intramacronucleata</taxon>
        <taxon>Spirotrichea</taxon>
        <taxon>Hypotrichia</taxon>
        <taxon>Euplotida</taxon>
        <taxon>Euplotidae</taxon>
        <taxon>Moneuplotes</taxon>
    </lineage>
</organism>
<dbReference type="SMART" id="SM00173">
    <property type="entry name" value="RAS"/>
    <property type="match status" value="1"/>
</dbReference>
<dbReference type="PROSITE" id="PS51419">
    <property type="entry name" value="RAB"/>
    <property type="match status" value="1"/>
</dbReference>
<dbReference type="GO" id="GO:0003924">
    <property type="term" value="F:GTPase activity"/>
    <property type="evidence" value="ECO:0007669"/>
    <property type="project" value="InterPro"/>
</dbReference>
<dbReference type="SUPFAM" id="SSF52540">
    <property type="entry name" value="P-loop containing nucleoside triphosphate hydrolases"/>
    <property type="match status" value="1"/>
</dbReference>
<dbReference type="InterPro" id="IPR027417">
    <property type="entry name" value="P-loop_NTPase"/>
</dbReference>
<name>A0AAD1X9N4_EUPCR</name>
<evidence type="ECO:0000313" key="2">
    <source>
        <dbReference type="EMBL" id="CAI2366175.1"/>
    </source>
</evidence>
<dbReference type="Gene3D" id="3.40.50.300">
    <property type="entry name" value="P-loop containing nucleotide triphosphate hydrolases"/>
    <property type="match status" value="1"/>
</dbReference>
<accession>A0AAD1X9N4</accession>
<dbReference type="PRINTS" id="PR00449">
    <property type="entry name" value="RASTRNSFRMNG"/>
</dbReference>
<keyword evidence="1" id="KW-0547">Nucleotide-binding</keyword>
<proteinExistence type="predicted"/>
<evidence type="ECO:0000256" key="1">
    <source>
        <dbReference type="ARBA" id="ARBA00022741"/>
    </source>
</evidence>
<dbReference type="SMART" id="SM00175">
    <property type="entry name" value="RAB"/>
    <property type="match status" value="1"/>
</dbReference>
<dbReference type="EMBL" id="CAMPGE010007254">
    <property type="protein sequence ID" value="CAI2366175.1"/>
    <property type="molecule type" value="Genomic_DNA"/>
</dbReference>
<dbReference type="AlphaFoldDB" id="A0AAD1X9N4"/>
<dbReference type="CDD" id="cd00154">
    <property type="entry name" value="Rab"/>
    <property type="match status" value="1"/>
</dbReference>
<gene>
    <name evidence="2" type="ORF">ECRASSUSDP1_LOCUS7446</name>
</gene>
<evidence type="ECO:0000313" key="3">
    <source>
        <dbReference type="Proteomes" id="UP001295684"/>
    </source>
</evidence>
<reference evidence="2" key="1">
    <citation type="submission" date="2023-07" db="EMBL/GenBank/DDBJ databases">
        <authorList>
            <consortium name="AG Swart"/>
            <person name="Singh M."/>
            <person name="Singh A."/>
            <person name="Seah K."/>
            <person name="Emmerich C."/>
        </authorList>
    </citation>
    <scope>NUCLEOTIDE SEQUENCE</scope>
    <source>
        <strain evidence="2">DP1</strain>
    </source>
</reference>
<dbReference type="Proteomes" id="UP001295684">
    <property type="component" value="Unassembled WGS sequence"/>
</dbReference>
<dbReference type="Pfam" id="PF00071">
    <property type="entry name" value="Ras"/>
    <property type="match status" value="1"/>
</dbReference>
<dbReference type="GO" id="GO:0005525">
    <property type="term" value="F:GTP binding"/>
    <property type="evidence" value="ECO:0007669"/>
    <property type="project" value="InterPro"/>
</dbReference>
<dbReference type="InterPro" id="IPR001806">
    <property type="entry name" value="Small_GTPase"/>
</dbReference>
<protein>
    <submittedName>
        <fullName evidence="2">Uncharacterized protein</fullName>
    </submittedName>
</protein>
<dbReference type="PANTHER" id="PTHR47978">
    <property type="match status" value="1"/>
</dbReference>
<comment type="caution">
    <text evidence="2">The sequence shown here is derived from an EMBL/GenBank/DDBJ whole genome shotgun (WGS) entry which is preliminary data.</text>
</comment>
<keyword evidence="3" id="KW-1185">Reference proteome</keyword>